<dbReference type="AlphaFoldDB" id="A0A8J1TX07"/>
<organism evidence="1 2">
    <name type="scientific">Owenia fusiformis</name>
    <name type="common">Polychaete worm</name>
    <dbReference type="NCBI Taxonomy" id="6347"/>
    <lineage>
        <taxon>Eukaryota</taxon>
        <taxon>Metazoa</taxon>
        <taxon>Spiralia</taxon>
        <taxon>Lophotrochozoa</taxon>
        <taxon>Annelida</taxon>
        <taxon>Polychaeta</taxon>
        <taxon>Sedentaria</taxon>
        <taxon>Canalipalpata</taxon>
        <taxon>Sabellida</taxon>
        <taxon>Oweniida</taxon>
        <taxon>Oweniidae</taxon>
        <taxon>Owenia</taxon>
    </lineage>
</organism>
<sequence>MPAIQADIDMKCGDRLIKKTARRYTLPGSLVQFDYKGAPLNVNKNKSRWITVASKWVRITRRGLERQHGGFNRHSHHFANKSQSLTQLDDLLRDNFFKPDFIKPEVSIRCFEMANSCTPCKMNTLKYIF</sequence>
<comment type="caution">
    <text evidence="1">The sequence shown here is derived from an EMBL/GenBank/DDBJ whole genome shotgun (WGS) entry which is preliminary data.</text>
</comment>
<dbReference type="EMBL" id="CAIIXF020000010">
    <property type="protein sequence ID" value="CAH1797359.1"/>
    <property type="molecule type" value="Genomic_DNA"/>
</dbReference>
<gene>
    <name evidence="1" type="ORF">OFUS_LOCUS21654</name>
</gene>
<reference evidence="1" key="1">
    <citation type="submission" date="2022-03" db="EMBL/GenBank/DDBJ databases">
        <authorList>
            <person name="Martin C."/>
        </authorList>
    </citation>
    <scope>NUCLEOTIDE SEQUENCE</scope>
</reference>
<dbReference type="Proteomes" id="UP000749559">
    <property type="component" value="Unassembled WGS sequence"/>
</dbReference>
<name>A0A8J1TX07_OWEFU</name>
<proteinExistence type="predicted"/>
<accession>A0A8J1TX07</accession>
<evidence type="ECO:0000313" key="2">
    <source>
        <dbReference type="Proteomes" id="UP000749559"/>
    </source>
</evidence>
<evidence type="ECO:0000313" key="1">
    <source>
        <dbReference type="EMBL" id="CAH1797359.1"/>
    </source>
</evidence>
<protein>
    <submittedName>
        <fullName evidence="1">Uncharacterized protein</fullName>
    </submittedName>
</protein>
<keyword evidence="2" id="KW-1185">Reference proteome</keyword>